<dbReference type="AlphaFoldDB" id="A0A518AZ44"/>
<dbReference type="KEGG" id="knv:Pan216_08410"/>
<dbReference type="RefSeq" id="WP_145255165.1">
    <property type="nucleotide sequence ID" value="NZ_CP036279.1"/>
</dbReference>
<dbReference type="Proteomes" id="UP000317093">
    <property type="component" value="Chromosome"/>
</dbReference>
<dbReference type="EMBL" id="CP036279">
    <property type="protein sequence ID" value="QDU60004.1"/>
    <property type="molecule type" value="Genomic_DNA"/>
</dbReference>
<organism evidence="2 3">
    <name type="scientific">Kolteria novifilia</name>
    <dbReference type="NCBI Taxonomy" id="2527975"/>
    <lineage>
        <taxon>Bacteria</taxon>
        <taxon>Pseudomonadati</taxon>
        <taxon>Planctomycetota</taxon>
        <taxon>Planctomycetia</taxon>
        <taxon>Kolteriales</taxon>
        <taxon>Kolteriaceae</taxon>
        <taxon>Kolteria</taxon>
    </lineage>
</organism>
<evidence type="ECO:0000256" key="1">
    <source>
        <dbReference type="SAM" id="MobiDB-lite"/>
    </source>
</evidence>
<reference evidence="2 3" key="1">
    <citation type="submission" date="2019-02" db="EMBL/GenBank/DDBJ databases">
        <title>Deep-cultivation of Planctomycetes and their phenomic and genomic characterization uncovers novel biology.</title>
        <authorList>
            <person name="Wiegand S."/>
            <person name="Jogler M."/>
            <person name="Boedeker C."/>
            <person name="Pinto D."/>
            <person name="Vollmers J."/>
            <person name="Rivas-Marin E."/>
            <person name="Kohn T."/>
            <person name="Peeters S.H."/>
            <person name="Heuer A."/>
            <person name="Rast P."/>
            <person name="Oberbeckmann S."/>
            <person name="Bunk B."/>
            <person name="Jeske O."/>
            <person name="Meyerdierks A."/>
            <person name="Storesund J.E."/>
            <person name="Kallscheuer N."/>
            <person name="Luecker S."/>
            <person name="Lage O.M."/>
            <person name="Pohl T."/>
            <person name="Merkel B.J."/>
            <person name="Hornburger P."/>
            <person name="Mueller R.-W."/>
            <person name="Bruemmer F."/>
            <person name="Labrenz M."/>
            <person name="Spormann A.M."/>
            <person name="Op den Camp H."/>
            <person name="Overmann J."/>
            <person name="Amann R."/>
            <person name="Jetten M.S.M."/>
            <person name="Mascher T."/>
            <person name="Medema M.H."/>
            <person name="Devos D.P."/>
            <person name="Kaster A.-K."/>
            <person name="Ovreas L."/>
            <person name="Rohde M."/>
            <person name="Galperin M.Y."/>
            <person name="Jogler C."/>
        </authorList>
    </citation>
    <scope>NUCLEOTIDE SEQUENCE [LARGE SCALE GENOMIC DNA]</scope>
    <source>
        <strain evidence="2 3">Pan216</strain>
    </source>
</reference>
<accession>A0A518AZ44</accession>
<name>A0A518AZ44_9BACT</name>
<gene>
    <name evidence="2" type="ORF">Pan216_08410</name>
</gene>
<proteinExistence type="predicted"/>
<keyword evidence="3" id="KW-1185">Reference proteome</keyword>
<feature type="region of interest" description="Disordered" evidence="1">
    <location>
        <begin position="114"/>
        <end position="147"/>
    </location>
</feature>
<evidence type="ECO:0000313" key="2">
    <source>
        <dbReference type="EMBL" id="QDU60004.1"/>
    </source>
</evidence>
<dbReference type="Pfam" id="PF07030">
    <property type="entry name" value="Phage_Mu_Gp36"/>
    <property type="match status" value="1"/>
</dbReference>
<sequence>MSYCTSDDLVKRLGDAGILYVADDDADNVASSDEREAAIDEAIRAAGAEIDGSLLPHVNLPIAGTNDWLRQRAIDLASEHLAERRGSHPPASLTNAAQRSRGWLEEVRLGTRRVPGLSYPSDRFDRETRHSSLPRVGNPTLPRERAR</sequence>
<protein>
    <recommendedName>
        <fullName evidence="4">DUF1320 domain-containing protein</fullName>
    </recommendedName>
</protein>
<dbReference type="InterPro" id="IPR009752">
    <property type="entry name" value="Phage_Mu_GpJ"/>
</dbReference>
<evidence type="ECO:0008006" key="4">
    <source>
        <dbReference type="Google" id="ProtNLM"/>
    </source>
</evidence>
<evidence type="ECO:0000313" key="3">
    <source>
        <dbReference type="Proteomes" id="UP000317093"/>
    </source>
</evidence>